<dbReference type="AlphaFoldDB" id="A0A388TJ50"/>
<dbReference type="Proteomes" id="UP000275925">
    <property type="component" value="Unassembled WGS sequence"/>
</dbReference>
<proteinExistence type="predicted"/>
<protein>
    <submittedName>
        <fullName evidence="1">Capsular polysaccharide synthesis protein</fullName>
    </submittedName>
</protein>
<evidence type="ECO:0000313" key="2">
    <source>
        <dbReference type="Proteomes" id="UP000275925"/>
    </source>
</evidence>
<dbReference type="Pfam" id="PF05704">
    <property type="entry name" value="Caps_synth"/>
    <property type="match status" value="1"/>
</dbReference>
<reference evidence="1 2" key="1">
    <citation type="journal article" date="2019" name="ISME J.">
        <title>Genome analyses of uncultured TG2/ZB3 bacteria in 'Margulisbacteria' specifically attached to ectosymbiotic spirochetes of protists in the termite gut.</title>
        <authorList>
            <person name="Utami Y.D."/>
            <person name="Kuwahara H."/>
            <person name="Igai K."/>
            <person name="Murakami T."/>
            <person name="Sugaya K."/>
            <person name="Morikawa T."/>
            <person name="Nagura Y."/>
            <person name="Yuki M."/>
            <person name="Deevong P."/>
            <person name="Inoue T."/>
            <person name="Kihara K."/>
            <person name="Lo N."/>
            <person name="Yamada A."/>
            <person name="Ohkuma M."/>
            <person name="Hongoh Y."/>
        </authorList>
    </citation>
    <scope>NUCLEOTIDE SEQUENCE [LARGE SCALE GENOMIC DNA]</scope>
    <source>
        <strain evidence="1">NkOx7-02</strain>
    </source>
</reference>
<gene>
    <name evidence="1" type="ORF">NO2_1724</name>
</gene>
<organism evidence="1 2">
    <name type="scientific">Candidatus Termititenax persephonae</name>
    <dbReference type="NCBI Taxonomy" id="2218525"/>
    <lineage>
        <taxon>Bacteria</taxon>
        <taxon>Bacillati</taxon>
        <taxon>Candidatus Margulisiibacteriota</taxon>
        <taxon>Candidatus Termititenacia</taxon>
        <taxon>Candidatus Termititenacales</taxon>
        <taxon>Candidatus Termititenacaceae</taxon>
        <taxon>Candidatus Termititenax</taxon>
    </lineage>
</organism>
<dbReference type="GO" id="GO:0016757">
    <property type="term" value="F:glycosyltransferase activity"/>
    <property type="evidence" value="ECO:0007669"/>
    <property type="project" value="InterPro"/>
</dbReference>
<sequence length="84" mass="9569">AYFLIDYCVALAYENVPALQDMLDAVPPSNPQIYALAQVLNDAYDAELFRQISADTCFHKLNWKMDFAKRTKNGEQTFYGKIVA</sequence>
<keyword evidence="2" id="KW-1185">Reference proteome</keyword>
<comment type="caution">
    <text evidence="1">The sequence shown here is derived from an EMBL/GenBank/DDBJ whole genome shotgun (WGS) entry which is preliminary data.</text>
</comment>
<feature type="non-terminal residue" evidence="1">
    <location>
        <position position="1"/>
    </location>
</feature>
<accession>A0A388TJ50</accession>
<evidence type="ECO:0000313" key="1">
    <source>
        <dbReference type="EMBL" id="GBR77323.1"/>
    </source>
</evidence>
<dbReference type="EMBL" id="BGZO01000192">
    <property type="protein sequence ID" value="GBR77323.1"/>
    <property type="molecule type" value="Genomic_DNA"/>
</dbReference>
<dbReference type="InterPro" id="IPR008441">
    <property type="entry name" value="AfumC-like_glycosyl_Trfase"/>
</dbReference>
<name>A0A388TJ50_9BACT</name>